<dbReference type="GO" id="GO:0005524">
    <property type="term" value="F:ATP binding"/>
    <property type="evidence" value="ECO:0007669"/>
    <property type="project" value="InterPro"/>
</dbReference>
<dbReference type="Pfam" id="PF22942">
    <property type="entry name" value="DUF7025"/>
    <property type="match status" value="1"/>
</dbReference>
<keyword evidence="4" id="KW-1185">Reference proteome</keyword>
<feature type="compositionally biased region" description="Basic and acidic residues" evidence="1">
    <location>
        <begin position="31"/>
        <end position="42"/>
    </location>
</feature>
<dbReference type="OrthoDB" id="10042665at2759"/>
<dbReference type="SUPFAM" id="SSF52540">
    <property type="entry name" value="P-loop containing nucleoside triphosphate hydrolases"/>
    <property type="match status" value="1"/>
</dbReference>
<keyword evidence="3" id="KW-0378">Hydrolase</keyword>
<dbReference type="InterPro" id="IPR003959">
    <property type="entry name" value="ATPase_AAA_core"/>
</dbReference>
<dbReference type="GO" id="GO:0016887">
    <property type="term" value="F:ATP hydrolysis activity"/>
    <property type="evidence" value="ECO:0007669"/>
    <property type="project" value="InterPro"/>
</dbReference>
<dbReference type="CDD" id="cd19481">
    <property type="entry name" value="RecA-like_protease"/>
    <property type="match status" value="1"/>
</dbReference>
<dbReference type="PANTHER" id="PTHR46411">
    <property type="entry name" value="FAMILY ATPASE, PUTATIVE-RELATED"/>
    <property type="match status" value="1"/>
</dbReference>
<dbReference type="Pfam" id="PF00004">
    <property type="entry name" value="AAA"/>
    <property type="match status" value="1"/>
</dbReference>
<dbReference type="InterPro" id="IPR054289">
    <property type="entry name" value="DUF7025"/>
</dbReference>
<dbReference type="Proteomes" id="UP000053927">
    <property type="component" value="Unassembled WGS sequence"/>
</dbReference>
<evidence type="ECO:0000256" key="1">
    <source>
        <dbReference type="SAM" id="MobiDB-lite"/>
    </source>
</evidence>
<dbReference type="InterPro" id="IPR027417">
    <property type="entry name" value="P-loop_NTPase"/>
</dbReference>
<proteinExistence type="predicted"/>
<accession>R7RW16</accession>
<protein>
    <submittedName>
        <fullName evidence="3">p-loop containing nucleoside triphosphate hydrolase protein</fullName>
    </submittedName>
</protein>
<dbReference type="SMART" id="SM00382">
    <property type="entry name" value="AAA"/>
    <property type="match status" value="1"/>
</dbReference>
<dbReference type="EMBL" id="JH687404">
    <property type="protein sequence ID" value="EIM79449.1"/>
    <property type="molecule type" value="Genomic_DNA"/>
</dbReference>
<dbReference type="AlphaFoldDB" id="R7RW16"/>
<feature type="domain" description="AAA+ ATPase" evidence="2">
    <location>
        <begin position="452"/>
        <end position="578"/>
    </location>
</feature>
<gene>
    <name evidence="3" type="ORF">STEHIDRAFT_143177</name>
</gene>
<name>R7RW16_STEHR</name>
<feature type="region of interest" description="Disordered" evidence="1">
    <location>
        <begin position="1"/>
        <end position="42"/>
    </location>
</feature>
<dbReference type="Gene3D" id="3.40.50.300">
    <property type="entry name" value="P-loop containing nucleotide triphosphate hydrolases"/>
    <property type="match status" value="1"/>
</dbReference>
<dbReference type="RefSeq" id="XP_007311410.1">
    <property type="nucleotide sequence ID" value="XM_007311348.1"/>
</dbReference>
<dbReference type="eggNOG" id="KOG0740">
    <property type="taxonomic scope" value="Eukaryota"/>
</dbReference>
<evidence type="ECO:0000313" key="4">
    <source>
        <dbReference type="Proteomes" id="UP000053927"/>
    </source>
</evidence>
<evidence type="ECO:0000259" key="2">
    <source>
        <dbReference type="SMART" id="SM00382"/>
    </source>
</evidence>
<reference evidence="4" key="1">
    <citation type="journal article" date="2012" name="Science">
        <title>The Paleozoic origin of enzymatic lignin decomposition reconstructed from 31 fungal genomes.</title>
        <authorList>
            <person name="Floudas D."/>
            <person name="Binder M."/>
            <person name="Riley R."/>
            <person name="Barry K."/>
            <person name="Blanchette R.A."/>
            <person name="Henrissat B."/>
            <person name="Martinez A.T."/>
            <person name="Otillar R."/>
            <person name="Spatafora J.W."/>
            <person name="Yadav J.S."/>
            <person name="Aerts A."/>
            <person name="Benoit I."/>
            <person name="Boyd A."/>
            <person name="Carlson A."/>
            <person name="Copeland A."/>
            <person name="Coutinho P.M."/>
            <person name="de Vries R.P."/>
            <person name="Ferreira P."/>
            <person name="Findley K."/>
            <person name="Foster B."/>
            <person name="Gaskell J."/>
            <person name="Glotzer D."/>
            <person name="Gorecki P."/>
            <person name="Heitman J."/>
            <person name="Hesse C."/>
            <person name="Hori C."/>
            <person name="Igarashi K."/>
            <person name="Jurgens J.A."/>
            <person name="Kallen N."/>
            <person name="Kersten P."/>
            <person name="Kohler A."/>
            <person name="Kuees U."/>
            <person name="Kumar T.K.A."/>
            <person name="Kuo A."/>
            <person name="LaButti K."/>
            <person name="Larrondo L.F."/>
            <person name="Lindquist E."/>
            <person name="Ling A."/>
            <person name="Lombard V."/>
            <person name="Lucas S."/>
            <person name="Lundell T."/>
            <person name="Martin R."/>
            <person name="McLaughlin D.J."/>
            <person name="Morgenstern I."/>
            <person name="Morin E."/>
            <person name="Murat C."/>
            <person name="Nagy L.G."/>
            <person name="Nolan M."/>
            <person name="Ohm R.A."/>
            <person name="Patyshakuliyeva A."/>
            <person name="Rokas A."/>
            <person name="Ruiz-Duenas F.J."/>
            <person name="Sabat G."/>
            <person name="Salamov A."/>
            <person name="Samejima M."/>
            <person name="Schmutz J."/>
            <person name="Slot J.C."/>
            <person name="St John F."/>
            <person name="Stenlid J."/>
            <person name="Sun H."/>
            <person name="Sun S."/>
            <person name="Syed K."/>
            <person name="Tsang A."/>
            <person name="Wiebenga A."/>
            <person name="Young D."/>
            <person name="Pisabarro A."/>
            <person name="Eastwood D.C."/>
            <person name="Martin F."/>
            <person name="Cullen D."/>
            <person name="Grigoriev I.V."/>
            <person name="Hibbett D.S."/>
        </authorList>
    </citation>
    <scope>NUCLEOTIDE SEQUENCE [LARGE SCALE GENOMIC DNA]</scope>
    <source>
        <strain evidence="4">FP-91666</strain>
    </source>
</reference>
<dbReference type="KEGG" id="shs:STEHIDRAFT_143177"/>
<organism evidence="3 4">
    <name type="scientific">Stereum hirsutum (strain FP-91666)</name>
    <name type="common">White-rot fungus</name>
    <dbReference type="NCBI Taxonomy" id="721885"/>
    <lineage>
        <taxon>Eukaryota</taxon>
        <taxon>Fungi</taxon>
        <taxon>Dikarya</taxon>
        <taxon>Basidiomycota</taxon>
        <taxon>Agaricomycotina</taxon>
        <taxon>Agaricomycetes</taxon>
        <taxon>Russulales</taxon>
        <taxon>Stereaceae</taxon>
        <taxon>Stereum</taxon>
    </lineage>
</organism>
<evidence type="ECO:0000313" key="3">
    <source>
        <dbReference type="EMBL" id="EIM79449.1"/>
    </source>
</evidence>
<sequence>MAGDSTREPSLPANDDDGASTNSEATEDSEHDNLEQQKKAAAKDLYQKSIAQETRHLLRHQIWSNSYEKYGWQPFDPASYAPPKALLQDPHNYFYANLRRKQASDSPEIVLSHFGEVLLSFLRAAYGNQFHRSNPEKKVASFFEDVHENKFGRWLGDATWALNVLETGGSESAEARDMVISLGCVDAKKFDFADSEVIVFLKQLVEQLSTLKDYLEKQFEPTKNELAGLVTYGHITFDLLKYHYRVGETLATPGPGEKLIAFVVTKKSYIPTTAGPMFVLDGYGYHWNGDRYKAYSVERQVVGFEGTTDIKDLTCQKLTSAAKEALTERGKIYASCAGVHYRNYQGRRVIVDAKGAKNPSGYTRKPDEEIPECDSEKIHLLPPDMKGFNLAQKYWSSLFVEDLSLVICDENAWDHLVLEGDIKTLIRSLVKVTRNSTSGKALVQDVISGKGGGLIAVLHGPPGTGKTLTAEAVAEHLKRPLYMVGAQELSTDSPSSLESSLKTILSLATAWDAVLLIDEADVFLEKRSMHEIQRNALVSVALRVLEYHRGVLFLTTNRITSFDDAFLSRFSVAVKYPELNQSARISVWQRFLEMAGCNIHDSEGSLNQDDIVELAERPFNGRTVKNLVRTAQALALAAEEPLAIKHVWVVVRAQEKFLREFAA</sequence>
<dbReference type="InterPro" id="IPR003593">
    <property type="entry name" value="AAA+_ATPase"/>
</dbReference>
<dbReference type="PANTHER" id="PTHR46411:SF3">
    <property type="entry name" value="AAA+ ATPASE DOMAIN-CONTAINING PROTEIN"/>
    <property type="match status" value="1"/>
</dbReference>
<dbReference type="GeneID" id="18799170"/>